<dbReference type="Proteomes" id="UP000009224">
    <property type="component" value="Chromosome"/>
</dbReference>
<sequence length="51" mass="5714">MHQLCQARDTGKSQLMILLMIVRGRHGCVLSPADHNTHRALRKRVAALATH</sequence>
<organism evidence="1 2">
    <name type="scientific">Mycolicibacter sinensis (strain JDM601)</name>
    <name type="common">Mycobacterium sinense</name>
    <dbReference type="NCBI Taxonomy" id="875328"/>
    <lineage>
        <taxon>Bacteria</taxon>
        <taxon>Bacillati</taxon>
        <taxon>Actinomycetota</taxon>
        <taxon>Actinomycetes</taxon>
        <taxon>Mycobacteriales</taxon>
        <taxon>Mycobacteriaceae</taxon>
        <taxon>Mycolicibacter</taxon>
    </lineage>
</organism>
<keyword evidence="2" id="KW-1185">Reference proteome</keyword>
<evidence type="ECO:0000313" key="1">
    <source>
        <dbReference type="EMBL" id="AEF34486.1"/>
    </source>
</evidence>
<proteinExistence type="predicted"/>
<gene>
    <name evidence="1" type="ordered locus">JDM601_0486</name>
</gene>
<dbReference type="EMBL" id="CP002329">
    <property type="protein sequence ID" value="AEF34486.1"/>
    <property type="molecule type" value="Genomic_DNA"/>
</dbReference>
<name>F5Z1I5_MYCSD</name>
<accession>F5Z1I5</accession>
<dbReference type="HOGENOM" id="CLU_3101149_0_0_11"/>
<dbReference type="AlphaFoldDB" id="F5Z1I5"/>
<dbReference type="KEGG" id="mjd:JDM601_0486"/>
<reference evidence="1 2" key="1">
    <citation type="journal article" date="2011" name="J. Bacteriol.">
        <title>Complete genome sequence of a novel clinical isolate, the nontuberculous Mycobacterium strain JDM601.</title>
        <authorList>
            <person name="Zhang Z.Y."/>
            <person name="Sun Z.Q."/>
            <person name="Wang Z.L."/>
            <person name="Wen Z.L."/>
            <person name="Sun Q.W."/>
            <person name="Zhu Z.Q."/>
            <person name="Song Y.Z."/>
            <person name="Zhao J.W."/>
            <person name="Wang H.H."/>
            <person name="Zhang S.L."/>
            <person name="Guo X.K."/>
        </authorList>
    </citation>
    <scope>NUCLEOTIDE SEQUENCE [LARGE SCALE GENOMIC DNA]</scope>
    <source>
        <strain evidence="1 2">JDM601</strain>
    </source>
</reference>
<protein>
    <submittedName>
        <fullName evidence="1">Uncharacterized protein</fullName>
    </submittedName>
</protein>
<evidence type="ECO:0000313" key="2">
    <source>
        <dbReference type="Proteomes" id="UP000009224"/>
    </source>
</evidence>